<evidence type="ECO:0000313" key="2">
    <source>
        <dbReference type="Proteomes" id="UP001149090"/>
    </source>
</evidence>
<dbReference type="InterPro" id="IPR027417">
    <property type="entry name" value="P-loop_NTPase"/>
</dbReference>
<proteinExistence type="predicted"/>
<dbReference type="Gene3D" id="3.40.50.300">
    <property type="entry name" value="P-loop containing nucleotide triphosphate hydrolases"/>
    <property type="match status" value="1"/>
</dbReference>
<dbReference type="PRINTS" id="PR00449">
    <property type="entry name" value="RASTRNSFRMNG"/>
</dbReference>
<dbReference type="PANTHER" id="PTHR47979">
    <property type="entry name" value="DRAB11-RELATED"/>
    <property type="match status" value="1"/>
</dbReference>
<dbReference type="InterPro" id="IPR001806">
    <property type="entry name" value="Small_GTPase"/>
</dbReference>
<gene>
    <name evidence="1" type="ORF">M0811_05462</name>
</gene>
<accession>A0A9Q0RF24</accession>
<dbReference type="OrthoDB" id="9989112at2759"/>
<dbReference type="EMBL" id="JAPDFW010000056">
    <property type="protein sequence ID" value="KAJ5077772.1"/>
    <property type="molecule type" value="Genomic_DNA"/>
</dbReference>
<reference evidence="1" key="1">
    <citation type="submission" date="2022-10" db="EMBL/GenBank/DDBJ databases">
        <title>Novel sulphate-reducing endosymbionts in the free-living metamonad Anaeramoeba.</title>
        <authorList>
            <person name="Jerlstrom-Hultqvist J."/>
            <person name="Cepicka I."/>
            <person name="Gallot-Lavallee L."/>
            <person name="Salas-Leiva D."/>
            <person name="Curtis B.A."/>
            <person name="Zahonova K."/>
            <person name="Pipaliya S."/>
            <person name="Dacks J."/>
            <person name="Roger A.J."/>
        </authorList>
    </citation>
    <scope>NUCLEOTIDE SEQUENCE</scope>
    <source>
        <strain evidence="1">BMAN</strain>
    </source>
</reference>
<evidence type="ECO:0000313" key="1">
    <source>
        <dbReference type="EMBL" id="KAJ5077772.1"/>
    </source>
</evidence>
<dbReference type="PROSITE" id="PS51419">
    <property type="entry name" value="RAB"/>
    <property type="match status" value="1"/>
</dbReference>
<dbReference type="InterPro" id="IPR050209">
    <property type="entry name" value="Rab_GTPases_membrane_traffic"/>
</dbReference>
<dbReference type="AlphaFoldDB" id="A0A9Q0RF24"/>
<dbReference type="SUPFAM" id="SSF52540">
    <property type="entry name" value="P-loop containing nucleoside triphosphate hydrolases"/>
    <property type="match status" value="1"/>
</dbReference>
<sequence>MESKKENEKYDHSFKVILIGSKAAGKTNIISRFQKNEFNSNSKTTIGAEFANIILEIKGKKIQLQTWRNFHLLEFCGTVVFIVLFEEKKRRKVRFQVEYT</sequence>
<protein>
    <submittedName>
        <fullName evidence="1">Ras-related protein rab11c</fullName>
    </submittedName>
</protein>
<keyword evidence="2" id="KW-1185">Reference proteome</keyword>
<dbReference type="GO" id="GO:0005525">
    <property type="term" value="F:GTP binding"/>
    <property type="evidence" value="ECO:0007669"/>
    <property type="project" value="InterPro"/>
</dbReference>
<organism evidence="1 2">
    <name type="scientific">Anaeramoeba ignava</name>
    <name type="common">Anaerobic marine amoeba</name>
    <dbReference type="NCBI Taxonomy" id="1746090"/>
    <lineage>
        <taxon>Eukaryota</taxon>
        <taxon>Metamonada</taxon>
        <taxon>Anaeramoebidae</taxon>
        <taxon>Anaeramoeba</taxon>
    </lineage>
</organism>
<dbReference type="SMART" id="SM00175">
    <property type="entry name" value="RAB"/>
    <property type="match status" value="1"/>
</dbReference>
<dbReference type="GO" id="GO:0003924">
    <property type="term" value="F:GTPase activity"/>
    <property type="evidence" value="ECO:0007669"/>
    <property type="project" value="InterPro"/>
</dbReference>
<dbReference type="Proteomes" id="UP001149090">
    <property type="component" value="Unassembled WGS sequence"/>
</dbReference>
<name>A0A9Q0RF24_ANAIG</name>
<comment type="caution">
    <text evidence="1">The sequence shown here is derived from an EMBL/GenBank/DDBJ whole genome shotgun (WGS) entry which is preliminary data.</text>
</comment>
<dbReference type="Pfam" id="PF00071">
    <property type="entry name" value="Ras"/>
    <property type="match status" value="1"/>
</dbReference>